<accession>A0A9W9ABF9</accession>
<organism evidence="1 2">
    <name type="scientific">Lentinula aciculospora</name>
    <dbReference type="NCBI Taxonomy" id="153920"/>
    <lineage>
        <taxon>Eukaryota</taxon>
        <taxon>Fungi</taxon>
        <taxon>Dikarya</taxon>
        <taxon>Basidiomycota</taxon>
        <taxon>Agaricomycotina</taxon>
        <taxon>Agaricomycetes</taxon>
        <taxon>Agaricomycetidae</taxon>
        <taxon>Agaricales</taxon>
        <taxon>Marasmiineae</taxon>
        <taxon>Omphalotaceae</taxon>
        <taxon>Lentinula</taxon>
    </lineage>
</organism>
<dbReference type="OrthoDB" id="21589at2759"/>
<gene>
    <name evidence="1" type="ORF">J3R30DRAFT_3703119</name>
</gene>
<proteinExistence type="predicted"/>
<evidence type="ECO:0000313" key="2">
    <source>
        <dbReference type="Proteomes" id="UP001150266"/>
    </source>
</evidence>
<keyword evidence="2" id="KW-1185">Reference proteome</keyword>
<comment type="caution">
    <text evidence="1">The sequence shown here is derived from an EMBL/GenBank/DDBJ whole genome shotgun (WGS) entry which is preliminary data.</text>
</comment>
<protein>
    <submittedName>
        <fullName evidence="1">Uncharacterized protein</fullName>
    </submittedName>
</protein>
<dbReference type="EMBL" id="JAOTPV010000009">
    <property type="protein sequence ID" value="KAJ4478351.1"/>
    <property type="molecule type" value="Genomic_DNA"/>
</dbReference>
<name>A0A9W9ABF9_9AGAR</name>
<dbReference type="Proteomes" id="UP001150266">
    <property type="component" value="Unassembled WGS sequence"/>
</dbReference>
<reference evidence="1" key="1">
    <citation type="submission" date="2022-08" db="EMBL/GenBank/DDBJ databases">
        <title>A Global Phylogenomic Analysis of the Shiitake Genus Lentinula.</title>
        <authorList>
            <consortium name="DOE Joint Genome Institute"/>
            <person name="Sierra-Patev S."/>
            <person name="Min B."/>
            <person name="Naranjo-Ortiz M."/>
            <person name="Looney B."/>
            <person name="Konkel Z."/>
            <person name="Slot J.C."/>
            <person name="Sakamoto Y."/>
            <person name="Steenwyk J.L."/>
            <person name="Rokas A."/>
            <person name="Carro J."/>
            <person name="Camarero S."/>
            <person name="Ferreira P."/>
            <person name="Molpeceres G."/>
            <person name="Ruiz-Duenas F.J."/>
            <person name="Serrano A."/>
            <person name="Henrissat B."/>
            <person name="Drula E."/>
            <person name="Hughes K.W."/>
            <person name="Mata J.L."/>
            <person name="Ishikawa N.K."/>
            <person name="Vargas-Isla R."/>
            <person name="Ushijima S."/>
            <person name="Smith C.A."/>
            <person name="Ahrendt S."/>
            <person name="Andreopoulos W."/>
            <person name="He G."/>
            <person name="Labutti K."/>
            <person name="Lipzen A."/>
            <person name="Ng V."/>
            <person name="Riley R."/>
            <person name="Sandor L."/>
            <person name="Barry K."/>
            <person name="Martinez A.T."/>
            <person name="Xiao Y."/>
            <person name="Gibbons J.G."/>
            <person name="Terashima K."/>
            <person name="Grigoriev I.V."/>
            <person name="Hibbett D.S."/>
        </authorList>
    </citation>
    <scope>NUCLEOTIDE SEQUENCE</scope>
    <source>
        <strain evidence="1">JLM2183</strain>
    </source>
</reference>
<evidence type="ECO:0000313" key="1">
    <source>
        <dbReference type="EMBL" id="KAJ4478351.1"/>
    </source>
</evidence>
<dbReference type="AlphaFoldDB" id="A0A9W9ABF9"/>
<sequence>MSGAKVQFPRPSIVLEFQICGRPYLRLLDPSVSPPPVQRHAFSVLSYTISLKLSLLSFSTSQAQILGDPAATPIQVPDYLNALLQQMGLPPINHNSPSGDVQVIQQP</sequence>